<sequence length="417" mass="47579">MKSETILDDFSARLPDELLNYVFSLLSLRDIKHNVARVCKRWYYLSKNPGLVKCIYFGPVQPTDVILRVLRQSPSLVKLTLYSRKDINMILEEVAVSNRKLITLKINTARDSSEMSRLCELKTEIILQAIRACPALKNLSIKRTIINHPDEFFQEVAKAGTSLRKINFNHSVQLGTQQLNNLVTHCSQYLEDFRVYCLSFNRIGSVTPYIDEPVIMAAKKLYRTLTVLKLNMLGLTDIAMEHITNCSEIVSLHLYRMVNVHDEGLLLISRLPKLQRLVVTVPRAITINGWSTLFAEPNLRPLTHLTISNSYTFEDTVISILSENCTQIKSLSLPGCRKLSNLGVSSMMDKCHSITHLNLFSTRAIVAEAFTEIPRKLPKLKKLIFRAVDKQTDCGLPSPSIFHNMPSLQFTQHYRYP</sequence>
<comment type="caution">
    <text evidence="3">The sequence shown here is derived from an EMBL/GenBank/DDBJ whole genome shotgun (WGS) entry which is preliminary data.</text>
</comment>
<dbReference type="PROSITE" id="PS50181">
    <property type="entry name" value="FBOX"/>
    <property type="match status" value="1"/>
</dbReference>
<organism evidence="3 4">
    <name type="scientific">Rhynocoris fuscipes</name>
    <dbReference type="NCBI Taxonomy" id="488301"/>
    <lineage>
        <taxon>Eukaryota</taxon>
        <taxon>Metazoa</taxon>
        <taxon>Ecdysozoa</taxon>
        <taxon>Arthropoda</taxon>
        <taxon>Hexapoda</taxon>
        <taxon>Insecta</taxon>
        <taxon>Pterygota</taxon>
        <taxon>Neoptera</taxon>
        <taxon>Paraneoptera</taxon>
        <taxon>Hemiptera</taxon>
        <taxon>Heteroptera</taxon>
        <taxon>Panheteroptera</taxon>
        <taxon>Cimicomorpha</taxon>
        <taxon>Reduviidae</taxon>
        <taxon>Harpactorinae</taxon>
        <taxon>Harpactorini</taxon>
        <taxon>Rhynocoris</taxon>
    </lineage>
</organism>
<name>A0AAW1CPV9_9HEMI</name>
<dbReference type="CDD" id="cd09917">
    <property type="entry name" value="F-box_SF"/>
    <property type="match status" value="1"/>
</dbReference>
<dbReference type="SUPFAM" id="SSF81383">
    <property type="entry name" value="F-box domain"/>
    <property type="match status" value="1"/>
</dbReference>
<evidence type="ECO:0000313" key="4">
    <source>
        <dbReference type="Proteomes" id="UP001461498"/>
    </source>
</evidence>
<dbReference type="Pfam" id="PF12937">
    <property type="entry name" value="F-box-like"/>
    <property type="match status" value="1"/>
</dbReference>
<accession>A0AAW1CPV9</accession>
<dbReference type="GO" id="GO:0031146">
    <property type="term" value="P:SCF-dependent proteasomal ubiquitin-dependent protein catabolic process"/>
    <property type="evidence" value="ECO:0007669"/>
    <property type="project" value="TreeGrafter"/>
</dbReference>
<evidence type="ECO:0000313" key="3">
    <source>
        <dbReference type="EMBL" id="KAK9500060.1"/>
    </source>
</evidence>
<dbReference type="SMART" id="SM00367">
    <property type="entry name" value="LRR_CC"/>
    <property type="match status" value="2"/>
</dbReference>
<dbReference type="PANTHER" id="PTHR13318">
    <property type="entry name" value="PARTNER OF PAIRED, ISOFORM B-RELATED"/>
    <property type="match status" value="1"/>
</dbReference>
<keyword evidence="4" id="KW-1185">Reference proteome</keyword>
<evidence type="ECO:0000259" key="2">
    <source>
        <dbReference type="PROSITE" id="PS50181"/>
    </source>
</evidence>
<dbReference type="InterPro" id="IPR032675">
    <property type="entry name" value="LRR_dom_sf"/>
</dbReference>
<dbReference type="Gene3D" id="3.80.10.10">
    <property type="entry name" value="Ribonuclease Inhibitor"/>
    <property type="match status" value="2"/>
</dbReference>
<protein>
    <recommendedName>
        <fullName evidence="2">F-box domain-containing protein</fullName>
    </recommendedName>
</protein>
<dbReference type="InterPro" id="IPR036047">
    <property type="entry name" value="F-box-like_dom_sf"/>
</dbReference>
<reference evidence="3 4" key="1">
    <citation type="submission" date="2022-12" db="EMBL/GenBank/DDBJ databases">
        <title>Chromosome-level genome assembly of true bugs.</title>
        <authorList>
            <person name="Ma L."/>
            <person name="Li H."/>
        </authorList>
    </citation>
    <scope>NUCLEOTIDE SEQUENCE [LARGE SCALE GENOMIC DNA]</scope>
    <source>
        <strain evidence="3">Lab_2022b</strain>
    </source>
</reference>
<dbReference type="Proteomes" id="UP001461498">
    <property type="component" value="Unassembled WGS sequence"/>
</dbReference>
<dbReference type="SUPFAM" id="SSF52047">
    <property type="entry name" value="RNI-like"/>
    <property type="match status" value="1"/>
</dbReference>
<dbReference type="EMBL" id="JAPXFL010000010">
    <property type="protein sequence ID" value="KAK9500060.1"/>
    <property type="molecule type" value="Genomic_DNA"/>
</dbReference>
<evidence type="ECO:0000256" key="1">
    <source>
        <dbReference type="ARBA" id="ARBA00022786"/>
    </source>
</evidence>
<dbReference type="GO" id="GO:0019005">
    <property type="term" value="C:SCF ubiquitin ligase complex"/>
    <property type="evidence" value="ECO:0007669"/>
    <property type="project" value="TreeGrafter"/>
</dbReference>
<dbReference type="InterPro" id="IPR006553">
    <property type="entry name" value="Leu-rich_rpt_Cys-con_subtyp"/>
</dbReference>
<dbReference type="SMART" id="SM00256">
    <property type="entry name" value="FBOX"/>
    <property type="match status" value="1"/>
</dbReference>
<feature type="domain" description="F-box" evidence="2">
    <location>
        <begin position="8"/>
        <end position="55"/>
    </location>
</feature>
<keyword evidence="1" id="KW-0833">Ubl conjugation pathway</keyword>
<proteinExistence type="predicted"/>
<dbReference type="AlphaFoldDB" id="A0AAW1CPV9"/>
<dbReference type="InterPro" id="IPR001810">
    <property type="entry name" value="F-box_dom"/>
</dbReference>
<gene>
    <name evidence="3" type="ORF">O3M35_001399</name>
</gene>